<evidence type="ECO:0000313" key="1">
    <source>
        <dbReference type="EMBL" id="MBA4641920.1"/>
    </source>
</evidence>
<dbReference type="AlphaFoldDB" id="A0A7C9DFB1"/>
<reference evidence="1" key="2">
    <citation type="submission" date="2020-07" db="EMBL/GenBank/DDBJ databases">
        <authorList>
            <person name="Vera ALvarez R."/>
            <person name="Arias-Moreno D.M."/>
            <person name="Jimenez-Jacinto V."/>
            <person name="Jimenez-Bremont J.F."/>
            <person name="Swaminathan K."/>
            <person name="Moose S.P."/>
            <person name="Guerrero-Gonzalez M.L."/>
            <person name="Marino-Ramirez L."/>
            <person name="Landsman D."/>
            <person name="Rodriguez-Kessler M."/>
            <person name="Delgado-Sanchez P."/>
        </authorList>
    </citation>
    <scope>NUCLEOTIDE SEQUENCE</scope>
    <source>
        <tissue evidence="1">Cladode</tissue>
    </source>
</reference>
<protein>
    <submittedName>
        <fullName evidence="1">Uncharacterized protein</fullName>
    </submittedName>
</protein>
<name>A0A7C9DFB1_OPUST</name>
<sequence>MALLKIPDHLQFHLSFPLMSWLRSQVLHHARFSLEVEMEEAVCHQEAIWAIPSFPENQQNSRPSTLYHLKVSVARGLEGTEGMEWAYLESCLRNVAAGTPMTHQEV</sequence>
<reference evidence="1" key="1">
    <citation type="journal article" date="2013" name="J. Plant Res.">
        <title>Effect of fungi and light on seed germination of three Opuntia species from semiarid lands of central Mexico.</title>
        <authorList>
            <person name="Delgado-Sanchez P."/>
            <person name="Jimenez-Bremont J.F."/>
            <person name="Guerrero-Gonzalez Mde L."/>
            <person name="Flores J."/>
        </authorList>
    </citation>
    <scope>NUCLEOTIDE SEQUENCE</scope>
    <source>
        <tissue evidence="1">Cladode</tissue>
    </source>
</reference>
<accession>A0A7C9DFB1</accession>
<dbReference type="EMBL" id="GISG01126339">
    <property type="protein sequence ID" value="MBA4641920.1"/>
    <property type="molecule type" value="Transcribed_RNA"/>
</dbReference>
<proteinExistence type="predicted"/>
<organism evidence="1">
    <name type="scientific">Opuntia streptacantha</name>
    <name type="common">Prickly pear cactus</name>
    <name type="synonym">Opuntia cardona</name>
    <dbReference type="NCBI Taxonomy" id="393608"/>
    <lineage>
        <taxon>Eukaryota</taxon>
        <taxon>Viridiplantae</taxon>
        <taxon>Streptophyta</taxon>
        <taxon>Embryophyta</taxon>
        <taxon>Tracheophyta</taxon>
        <taxon>Spermatophyta</taxon>
        <taxon>Magnoliopsida</taxon>
        <taxon>eudicotyledons</taxon>
        <taxon>Gunneridae</taxon>
        <taxon>Pentapetalae</taxon>
        <taxon>Caryophyllales</taxon>
        <taxon>Cactineae</taxon>
        <taxon>Cactaceae</taxon>
        <taxon>Opuntioideae</taxon>
        <taxon>Opuntia</taxon>
    </lineage>
</organism>